<dbReference type="Pfam" id="PF12697">
    <property type="entry name" value="Abhydrolase_6"/>
    <property type="match status" value="1"/>
</dbReference>
<evidence type="ECO:0000313" key="2">
    <source>
        <dbReference type="EMBL" id="KAK4495071.1"/>
    </source>
</evidence>
<dbReference type="InterPro" id="IPR029058">
    <property type="entry name" value="AB_hydrolase_fold"/>
</dbReference>
<dbReference type="PANTHER" id="PTHR37017:SF11">
    <property type="entry name" value="ESTERASE_LIPASE_THIOESTERASE DOMAIN-CONTAINING PROTEIN"/>
    <property type="match status" value="1"/>
</dbReference>
<evidence type="ECO:0000259" key="1">
    <source>
        <dbReference type="Pfam" id="PF12697"/>
    </source>
</evidence>
<dbReference type="PANTHER" id="PTHR37017">
    <property type="entry name" value="AB HYDROLASE-1 DOMAIN-CONTAINING PROTEIN-RELATED"/>
    <property type="match status" value="1"/>
</dbReference>
<dbReference type="SUPFAM" id="SSF53474">
    <property type="entry name" value="alpha/beta-Hydrolases"/>
    <property type="match status" value="1"/>
</dbReference>
<dbReference type="Proteomes" id="UP001305779">
    <property type="component" value="Unassembled WGS sequence"/>
</dbReference>
<dbReference type="InterPro" id="IPR000073">
    <property type="entry name" value="AB_hydrolase_1"/>
</dbReference>
<keyword evidence="3" id="KW-1185">Reference proteome</keyword>
<protein>
    <recommendedName>
        <fullName evidence="1">AB hydrolase-1 domain-containing protein</fullName>
    </recommendedName>
</protein>
<dbReference type="EMBL" id="JAXOVC010000012">
    <property type="protein sequence ID" value="KAK4495071.1"/>
    <property type="molecule type" value="Genomic_DNA"/>
</dbReference>
<feature type="domain" description="AB hydrolase-1" evidence="1">
    <location>
        <begin position="72"/>
        <end position="185"/>
    </location>
</feature>
<sequence length="285" mass="31567">MWLWCIASSATVFRKEKTLSNGGLKANGALKGLVGPDATTAKCSGKVLGLGIIAGLLPPVGKIGVSAPVPQSHLSQDRWMFSNTEPTMLPRDPTKSFYNDMSAEQAAYWTARIRPMHKQEMPGGYYEAWHHVPVSYLVTTNDNGISEAQQDAIINDAKAEGGVVFATRVEASHSPFLSVPDKVVEWIRCAVEEEFNDPKERDEQVALMRDVYSLSSGNLIFLDVDLQQATSSVALFRRLWREAATFTDDFKDMELIIGKRAPSRDVLNDADSAAFFAMVFSPWFR</sequence>
<evidence type="ECO:0000313" key="3">
    <source>
        <dbReference type="Proteomes" id="UP001305779"/>
    </source>
</evidence>
<organism evidence="2 3">
    <name type="scientific">Zasmidium cellare</name>
    <name type="common">Wine cellar mold</name>
    <name type="synonym">Racodium cellare</name>
    <dbReference type="NCBI Taxonomy" id="395010"/>
    <lineage>
        <taxon>Eukaryota</taxon>
        <taxon>Fungi</taxon>
        <taxon>Dikarya</taxon>
        <taxon>Ascomycota</taxon>
        <taxon>Pezizomycotina</taxon>
        <taxon>Dothideomycetes</taxon>
        <taxon>Dothideomycetidae</taxon>
        <taxon>Mycosphaerellales</taxon>
        <taxon>Mycosphaerellaceae</taxon>
        <taxon>Zasmidium</taxon>
    </lineage>
</organism>
<dbReference type="InterPro" id="IPR052897">
    <property type="entry name" value="Sec-Metab_Biosynth_Hydrolase"/>
</dbReference>
<comment type="caution">
    <text evidence="2">The sequence shown here is derived from an EMBL/GenBank/DDBJ whole genome shotgun (WGS) entry which is preliminary data.</text>
</comment>
<gene>
    <name evidence="2" type="ORF">PRZ48_013398</name>
</gene>
<reference evidence="2 3" key="1">
    <citation type="journal article" date="2023" name="G3 (Bethesda)">
        <title>A chromosome-level genome assembly of Zasmidium syzygii isolated from banana leaves.</title>
        <authorList>
            <person name="van Westerhoven A.C."/>
            <person name="Mehrabi R."/>
            <person name="Talebi R."/>
            <person name="Steentjes M.B.F."/>
            <person name="Corcolon B."/>
            <person name="Chong P.A."/>
            <person name="Kema G.H.J."/>
            <person name="Seidl M.F."/>
        </authorList>
    </citation>
    <scope>NUCLEOTIDE SEQUENCE [LARGE SCALE GENOMIC DNA]</scope>
    <source>
        <strain evidence="2 3">P124</strain>
    </source>
</reference>
<name>A0ABR0E1I7_ZASCE</name>
<proteinExistence type="predicted"/>
<dbReference type="Gene3D" id="3.40.50.1820">
    <property type="entry name" value="alpha/beta hydrolase"/>
    <property type="match status" value="1"/>
</dbReference>
<accession>A0ABR0E1I7</accession>